<dbReference type="InterPro" id="IPR042855">
    <property type="entry name" value="V_SNARE_CC"/>
</dbReference>
<dbReference type="RefSeq" id="XP_048325976.1">
    <property type="nucleotide sequence ID" value="XM_048470019.2"/>
</dbReference>
<dbReference type="SUPFAM" id="SSF50978">
    <property type="entry name" value="WD40 repeat-like"/>
    <property type="match status" value="3"/>
</dbReference>
<evidence type="ECO:0000256" key="1">
    <source>
        <dbReference type="ARBA" id="ARBA00004496"/>
    </source>
</evidence>
<accession>A0ABM3ID79</accession>
<feature type="repeat" description="WD" evidence="5">
    <location>
        <begin position="261"/>
        <end position="303"/>
    </location>
</feature>
<dbReference type="InterPro" id="IPR015943">
    <property type="entry name" value="WD40/YVTN_repeat-like_dom_sf"/>
</dbReference>
<reference evidence="10" key="1">
    <citation type="submission" date="2025-08" db="UniProtKB">
        <authorList>
            <consortium name="RefSeq"/>
        </authorList>
    </citation>
    <scope>IDENTIFICATION</scope>
    <source>
        <tissue evidence="10">Seedling</tissue>
    </source>
</reference>
<feature type="domain" description="V-SNARE coiled-coil homology" evidence="8">
    <location>
        <begin position="1024"/>
        <end position="1088"/>
    </location>
</feature>
<dbReference type="Gene3D" id="2.130.10.10">
    <property type="entry name" value="YVTN repeat-like/Quinoprotein amine dehydrogenase"/>
    <property type="match status" value="3"/>
</dbReference>
<dbReference type="PROSITE" id="PS50892">
    <property type="entry name" value="V_SNARE"/>
    <property type="match status" value="1"/>
</dbReference>
<evidence type="ECO:0000256" key="6">
    <source>
        <dbReference type="PROSITE-ProRule" id="PRU00290"/>
    </source>
</evidence>
<evidence type="ECO:0000256" key="2">
    <source>
        <dbReference type="ARBA" id="ARBA00008070"/>
    </source>
</evidence>
<proteinExistence type="inferred from homology"/>
<organism evidence="9 10">
    <name type="scientific">Ziziphus jujuba</name>
    <name type="common">Chinese jujube</name>
    <name type="synonym">Ziziphus sativa</name>
    <dbReference type="NCBI Taxonomy" id="326968"/>
    <lineage>
        <taxon>Eukaryota</taxon>
        <taxon>Viridiplantae</taxon>
        <taxon>Streptophyta</taxon>
        <taxon>Embryophyta</taxon>
        <taxon>Tracheophyta</taxon>
        <taxon>Spermatophyta</taxon>
        <taxon>Magnoliopsida</taxon>
        <taxon>eudicotyledons</taxon>
        <taxon>Gunneridae</taxon>
        <taxon>Pentapetalae</taxon>
        <taxon>rosids</taxon>
        <taxon>fabids</taxon>
        <taxon>Rosales</taxon>
        <taxon>Rhamnaceae</taxon>
        <taxon>Paliureae</taxon>
        <taxon>Ziziphus</taxon>
    </lineage>
</organism>
<evidence type="ECO:0000256" key="7">
    <source>
        <dbReference type="SAM" id="MobiDB-lite"/>
    </source>
</evidence>
<evidence type="ECO:0000256" key="5">
    <source>
        <dbReference type="PROSITE-ProRule" id="PRU00221"/>
    </source>
</evidence>
<dbReference type="Pfam" id="PF00400">
    <property type="entry name" value="WD40"/>
    <property type="match status" value="1"/>
</dbReference>
<feature type="compositionally biased region" description="Basic and acidic residues" evidence="7">
    <location>
        <begin position="21"/>
        <end position="30"/>
    </location>
</feature>
<dbReference type="Proteomes" id="UP001652623">
    <property type="component" value="Chromosome 8"/>
</dbReference>
<dbReference type="SUPFAM" id="SSF58038">
    <property type="entry name" value="SNARE fusion complex"/>
    <property type="match status" value="1"/>
</dbReference>
<dbReference type="PANTHER" id="PTHR10241:SF38">
    <property type="entry name" value="TRANSDUCIN FAMILY PROTEIN _ WD-40 REPEAT FAMILY PROTEIN"/>
    <property type="match status" value="1"/>
</dbReference>
<gene>
    <name evidence="10" type="primary">LOC107404187</name>
</gene>
<dbReference type="PROSITE" id="PS50082">
    <property type="entry name" value="WD_REPEATS_2"/>
    <property type="match status" value="1"/>
</dbReference>
<keyword evidence="6" id="KW-0175">Coiled coil</keyword>
<dbReference type="PANTHER" id="PTHR10241">
    <property type="entry name" value="LETHAL 2 GIANT LARVAE PROTEIN"/>
    <property type="match status" value="1"/>
</dbReference>
<feature type="compositionally biased region" description="Polar residues" evidence="7">
    <location>
        <begin position="1"/>
        <end position="12"/>
    </location>
</feature>
<evidence type="ECO:0000313" key="9">
    <source>
        <dbReference type="Proteomes" id="UP001652623"/>
    </source>
</evidence>
<keyword evidence="5" id="KW-0853">WD repeat</keyword>
<protein>
    <submittedName>
        <fullName evidence="10">Uncharacterized protein LOC107404187 isoform X1</fullName>
    </submittedName>
</protein>
<keyword evidence="4" id="KW-0963">Cytoplasm</keyword>
<dbReference type="InterPro" id="IPR001680">
    <property type="entry name" value="WD40_rpt"/>
</dbReference>
<sequence length="1089" mass="120371">MFSKFFQKSTQNQHQHQQQQQHEHQQEQSPRRKVRSLDFNPRVILHYGIPSTASILAFDRIQSLLAVGTLDGRIKVIGGDNIEGLLISPKPLPYKYLEFLQNQGFLVGVTSENGIQVWDLECRRIASTFQWESNITAFSVIYGTSYMYVGSEYGIVSVLKYDVEDRKIILLPYYVPVNVIADAAGMSLPDHLPVVGVLHQPCSQGKRLLIAFENGLIVLWDASEDQVVLVRGCKDLELKDKTVVYCSEGTEDDHSDDLSDHEEMEKEISSLCWVSDSGSILAVGYVDGDIMFWDLSNAASSESQHVGKSTSNVVKLKLSSSRRRLPVIVLHWSANKSSNHHGGQLFVYGGDKVGSEEVLTILSLDWSPGIESLKCVSRMDLTLNGSFADMVLLPTAGEVEGNENFLFTLTNPGQLHVYSNASLSAKMSEQRRKTSVPAVQYPMLIPIVEPNITVAKISPVHRDGEFSRALPEIIEAEKLNATQSPAEGTRWPLTGGIPSQVFDDGNYHVERVYIAGYQDGSIRIWDATCPVLSLIYIFGPEVKDIEIAGNSAPISALDFCSFTSRLAIGNKCGVVRVYKLKRSSDEKQLHVVTDTGNEVHDLHQGDGPYCTEMFSIINSPVCILQFANSGARLAVGFGCGQVAMLDICTSSVLFLTEGASDLSSPVTSLHVNASLDANGLVQSPKNSQSEVLSDPEKEIMFVMTRNADITVRDSISGTLVSSLPVHPKKDSIAVSMYIIESGDFVSEVHNQNKSLNSPHIAKTENAQANAHSESPQLESAVDPSTGRGYFGKGLMNSFILLCCEDELCLYSLNSLIEGKDNSIRNVNLAKPCCWTTIFEKDEKDFGLLVLYPTGDFEIRSLPNLEVLGESSLMSILRWSFKSKKDRIISSSNRAQITLVNGCELSFISLMAYENDFRTPESWPCLHDVVLAAASDATYSFYPTHNHTDLESLFSSPPFLKPSKAVNDDLGIVELKIDDINIDGPLIVSSPSQKDMTKKKDKGTERERLLDGATVDEPKLRTAEEVRAKYRKSGDASSAAAHARNKLVERGEKLEKLSQHTEELKDGAENFASLARELAKQMENRKWWQI</sequence>
<dbReference type="CDD" id="cd15873">
    <property type="entry name" value="R-SNARE_STXBP5_6"/>
    <property type="match status" value="1"/>
</dbReference>
<dbReference type="InterPro" id="IPR036322">
    <property type="entry name" value="WD40_repeat_dom_sf"/>
</dbReference>
<feature type="region of interest" description="Disordered" evidence="7">
    <location>
        <begin position="1"/>
        <end position="33"/>
    </location>
</feature>
<evidence type="ECO:0000313" key="10">
    <source>
        <dbReference type="RefSeq" id="XP_048325976.1"/>
    </source>
</evidence>
<dbReference type="GeneID" id="107404187"/>
<evidence type="ECO:0000256" key="3">
    <source>
        <dbReference type="ARBA" id="ARBA00022483"/>
    </source>
</evidence>
<dbReference type="Pfam" id="PF00957">
    <property type="entry name" value="Synaptobrevin"/>
    <property type="match status" value="1"/>
</dbReference>
<evidence type="ECO:0000256" key="4">
    <source>
        <dbReference type="ARBA" id="ARBA00022490"/>
    </source>
</evidence>
<evidence type="ECO:0000259" key="8">
    <source>
        <dbReference type="PROSITE" id="PS50892"/>
    </source>
</evidence>
<keyword evidence="9" id="KW-1185">Reference proteome</keyword>
<name>A0ABM3ID79_ZIZJJ</name>
<keyword evidence="3" id="KW-0268">Exocytosis</keyword>
<comment type="subcellular location">
    <subcellularLocation>
        <location evidence="1">Cytoplasm</location>
    </subcellularLocation>
</comment>
<dbReference type="Gene3D" id="1.20.5.110">
    <property type="match status" value="1"/>
</dbReference>
<dbReference type="SMART" id="SM00320">
    <property type="entry name" value="WD40"/>
    <property type="match status" value="6"/>
</dbReference>
<comment type="similarity">
    <text evidence="2">Belongs to the WD repeat L(2)GL family.</text>
</comment>